<evidence type="ECO:0000313" key="2">
    <source>
        <dbReference type="Proteomes" id="UP000694701"/>
    </source>
</evidence>
<dbReference type="InterPro" id="IPR055298">
    <property type="entry name" value="AtLOH3-like"/>
</dbReference>
<dbReference type="Proteomes" id="UP000694701">
    <property type="component" value="Unplaced"/>
</dbReference>
<dbReference type="Ensembl" id="ENSCCRT00020092809.1">
    <property type="protein sequence ID" value="ENSCCRP00020084827.1"/>
    <property type="gene ID" value="ENSCCRG00020039078.1"/>
</dbReference>
<sequence length="289" mass="32894">MKCNFFIKKTESFKKTLQKHYFLHRLSDSRWACRYITCLNLTVRLSAVKRVLEDISEESHPDRAVEARGLLGQIDLNFTGLLSAFKKVLGSTTFLSDMLQSPKLDLSKAVDLIGALKQTFEEYRSETYLNSLWDEIMQTCDNCGISSDMSLHKRKKQLSRTLQGCVVTSTVGQDVKMESKETFKLHLYYPIIDCMIGEIERRFTKLNCGIMKGIQALNPSSSNFLDEESIALLAKHSFSTLKLVKTHLRSTMSDSRLSNLAVLSIESEHSKALDMDAFIKRFSAQHGNR</sequence>
<dbReference type="PANTHER" id="PTHR11697:SF230">
    <property type="entry name" value="ZINC FINGER, MYM DOMAIN CONTAINING 1"/>
    <property type="match status" value="1"/>
</dbReference>
<protein>
    <submittedName>
        <fullName evidence="1">Uncharacterized protein</fullName>
    </submittedName>
</protein>
<accession>A0A8C2IUL0</accession>
<evidence type="ECO:0000313" key="1">
    <source>
        <dbReference type="Ensembl" id="ENSCCRP00020084827.1"/>
    </source>
</evidence>
<proteinExistence type="predicted"/>
<dbReference type="PANTHER" id="PTHR11697">
    <property type="entry name" value="GENERAL TRANSCRIPTION FACTOR 2-RELATED ZINC FINGER PROTEIN"/>
    <property type="match status" value="1"/>
</dbReference>
<organism evidence="1 2">
    <name type="scientific">Cyprinus carpio</name>
    <name type="common">Common carp</name>
    <dbReference type="NCBI Taxonomy" id="7962"/>
    <lineage>
        <taxon>Eukaryota</taxon>
        <taxon>Metazoa</taxon>
        <taxon>Chordata</taxon>
        <taxon>Craniata</taxon>
        <taxon>Vertebrata</taxon>
        <taxon>Euteleostomi</taxon>
        <taxon>Actinopterygii</taxon>
        <taxon>Neopterygii</taxon>
        <taxon>Teleostei</taxon>
        <taxon>Ostariophysi</taxon>
        <taxon>Cypriniformes</taxon>
        <taxon>Cyprinidae</taxon>
        <taxon>Cyprininae</taxon>
        <taxon>Cyprinus</taxon>
    </lineage>
</organism>
<name>A0A8C2IUL0_CYPCA</name>
<reference evidence="1" key="1">
    <citation type="submission" date="2025-08" db="UniProtKB">
        <authorList>
            <consortium name="Ensembl"/>
        </authorList>
    </citation>
    <scope>IDENTIFICATION</scope>
</reference>